<feature type="domain" description="HTH tetR-type" evidence="4">
    <location>
        <begin position="5"/>
        <end position="47"/>
    </location>
</feature>
<evidence type="ECO:0000259" key="5">
    <source>
        <dbReference type="Pfam" id="PF16925"/>
    </source>
</evidence>
<dbReference type="PANTHER" id="PTHR47506">
    <property type="entry name" value="TRANSCRIPTIONAL REGULATORY PROTEIN"/>
    <property type="match status" value="1"/>
</dbReference>
<dbReference type="InterPro" id="IPR001647">
    <property type="entry name" value="HTH_TetR"/>
</dbReference>
<evidence type="ECO:0000256" key="1">
    <source>
        <dbReference type="ARBA" id="ARBA00023015"/>
    </source>
</evidence>
<evidence type="ECO:0000256" key="2">
    <source>
        <dbReference type="ARBA" id="ARBA00023125"/>
    </source>
</evidence>
<evidence type="ECO:0000313" key="7">
    <source>
        <dbReference type="Proteomes" id="UP001156691"/>
    </source>
</evidence>
<accession>A0ABQ5WAM9</accession>
<name>A0ABQ5WAM9_9HYPH</name>
<dbReference type="Pfam" id="PF16925">
    <property type="entry name" value="TetR_C_13"/>
    <property type="match status" value="1"/>
</dbReference>
<dbReference type="SUPFAM" id="SSF46689">
    <property type="entry name" value="Homeodomain-like"/>
    <property type="match status" value="1"/>
</dbReference>
<feature type="domain" description="Tetracyclin repressor-like C-terminal" evidence="5">
    <location>
        <begin position="69"/>
        <end position="168"/>
    </location>
</feature>
<keyword evidence="1" id="KW-0805">Transcription regulation</keyword>
<comment type="caution">
    <text evidence="6">The sequence shown here is derived from an EMBL/GenBank/DDBJ whole genome shotgun (WGS) entry which is preliminary data.</text>
</comment>
<keyword evidence="7" id="KW-1185">Reference proteome</keyword>
<protein>
    <submittedName>
        <fullName evidence="6">TetR family transcriptional regulator</fullName>
    </submittedName>
</protein>
<evidence type="ECO:0000259" key="4">
    <source>
        <dbReference type="Pfam" id="PF00440"/>
    </source>
</evidence>
<gene>
    <name evidence="6" type="ORF">GCM10010862_43880</name>
</gene>
<evidence type="ECO:0000256" key="3">
    <source>
        <dbReference type="ARBA" id="ARBA00023163"/>
    </source>
</evidence>
<dbReference type="InterPro" id="IPR036271">
    <property type="entry name" value="Tet_transcr_reg_TetR-rel_C_sf"/>
</dbReference>
<sequence length="183" mass="19729">MLGKAAIEFWKLGYEGASIADLTAAIGITPQSLYAAFGSKAELYREAVGWYLTNIGENDWVEADDVVEGVRQLLESQAETFTRPGYPPGCMISTAVLTAAVENVDIAAHMSRLREANVARFAERLQRGIAEGQLRPDTHTTALARFIGAVIQGMAVQARDGADTATLRDIAAMAVAQIESWRA</sequence>
<evidence type="ECO:0000313" key="6">
    <source>
        <dbReference type="EMBL" id="GLQ57129.1"/>
    </source>
</evidence>
<dbReference type="PANTHER" id="PTHR47506:SF1">
    <property type="entry name" value="HTH-TYPE TRANSCRIPTIONAL REGULATOR YJDC"/>
    <property type="match status" value="1"/>
</dbReference>
<dbReference type="Gene3D" id="1.10.357.10">
    <property type="entry name" value="Tetracycline Repressor, domain 2"/>
    <property type="match status" value="1"/>
</dbReference>
<dbReference type="EMBL" id="BSNS01000022">
    <property type="protein sequence ID" value="GLQ57129.1"/>
    <property type="molecule type" value="Genomic_DNA"/>
</dbReference>
<keyword evidence="2" id="KW-0238">DNA-binding</keyword>
<dbReference type="InterPro" id="IPR011075">
    <property type="entry name" value="TetR_C"/>
</dbReference>
<dbReference type="Gene3D" id="1.10.10.60">
    <property type="entry name" value="Homeodomain-like"/>
    <property type="match status" value="1"/>
</dbReference>
<dbReference type="SUPFAM" id="SSF48498">
    <property type="entry name" value="Tetracyclin repressor-like, C-terminal domain"/>
    <property type="match status" value="1"/>
</dbReference>
<dbReference type="Pfam" id="PF00440">
    <property type="entry name" value="TetR_N"/>
    <property type="match status" value="1"/>
</dbReference>
<proteinExistence type="predicted"/>
<dbReference type="Proteomes" id="UP001156691">
    <property type="component" value="Unassembled WGS sequence"/>
</dbReference>
<keyword evidence="3" id="KW-0804">Transcription</keyword>
<organism evidence="6 7">
    <name type="scientific">Devosia nitrariae</name>
    <dbReference type="NCBI Taxonomy" id="2071872"/>
    <lineage>
        <taxon>Bacteria</taxon>
        <taxon>Pseudomonadati</taxon>
        <taxon>Pseudomonadota</taxon>
        <taxon>Alphaproteobacteria</taxon>
        <taxon>Hyphomicrobiales</taxon>
        <taxon>Devosiaceae</taxon>
        <taxon>Devosia</taxon>
    </lineage>
</organism>
<reference evidence="7" key="1">
    <citation type="journal article" date="2019" name="Int. J. Syst. Evol. Microbiol.">
        <title>The Global Catalogue of Microorganisms (GCM) 10K type strain sequencing project: providing services to taxonomists for standard genome sequencing and annotation.</title>
        <authorList>
            <consortium name="The Broad Institute Genomics Platform"/>
            <consortium name="The Broad Institute Genome Sequencing Center for Infectious Disease"/>
            <person name="Wu L."/>
            <person name="Ma J."/>
        </authorList>
    </citation>
    <scope>NUCLEOTIDE SEQUENCE [LARGE SCALE GENOMIC DNA]</scope>
    <source>
        <strain evidence="7">NBRC 112416</strain>
    </source>
</reference>
<dbReference type="InterPro" id="IPR009057">
    <property type="entry name" value="Homeodomain-like_sf"/>
</dbReference>